<proteinExistence type="inferred from homology"/>
<dbReference type="EMBL" id="AE016827">
    <property type="protein sequence ID" value="AAU36976.1"/>
    <property type="molecule type" value="Genomic_DNA"/>
</dbReference>
<evidence type="ECO:0000256" key="1">
    <source>
        <dbReference type="ARBA" id="ARBA00004651"/>
    </source>
</evidence>
<evidence type="ECO:0000256" key="8">
    <source>
        <dbReference type="PIRSR" id="PIRSR600223-1"/>
    </source>
</evidence>
<dbReference type="STRING" id="221988.MS0369"/>
<evidence type="ECO:0000259" key="10">
    <source>
        <dbReference type="Pfam" id="PF10502"/>
    </source>
</evidence>
<feature type="domain" description="Peptidase S26" evidence="10">
    <location>
        <begin position="9"/>
        <end position="228"/>
    </location>
</feature>
<dbReference type="InterPro" id="IPR019766">
    <property type="entry name" value="Sign_pep_all-beta_subdom"/>
</dbReference>
<dbReference type="NCBIfam" id="TIGR02227">
    <property type="entry name" value="sigpep_I_bact"/>
    <property type="match status" value="1"/>
</dbReference>
<evidence type="ECO:0000313" key="12">
    <source>
        <dbReference type="Proteomes" id="UP000000607"/>
    </source>
</evidence>
<dbReference type="EC" id="3.4.21.89" evidence="9"/>
<dbReference type="GO" id="GO:0005886">
    <property type="term" value="C:plasma membrane"/>
    <property type="evidence" value="ECO:0007669"/>
    <property type="project" value="UniProtKB-SubCell"/>
</dbReference>
<comment type="similarity">
    <text evidence="2 9">Belongs to the peptidase S26 family.</text>
</comment>
<gene>
    <name evidence="11" type="primary">lepB</name>
    <name evidence="11" type="ordered locus">MS0369</name>
</gene>
<dbReference type="Pfam" id="PF10502">
    <property type="entry name" value="Peptidase_S26"/>
    <property type="match status" value="1"/>
</dbReference>
<evidence type="ECO:0000256" key="7">
    <source>
        <dbReference type="ARBA" id="ARBA00023136"/>
    </source>
</evidence>
<dbReference type="InterPro" id="IPR000223">
    <property type="entry name" value="Pept_S26A_signal_pept_1"/>
</dbReference>
<feature type="active site" evidence="8">
    <location>
        <position position="32"/>
    </location>
</feature>
<dbReference type="AlphaFoldDB" id="Q65VN4"/>
<dbReference type="SUPFAM" id="SSF51306">
    <property type="entry name" value="LexA/Signal peptidase"/>
    <property type="match status" value="1"/>
</dbReference>
<feature type="active site" evidence="8">
    <location>
        <position position="86"/>
    </location>
</feature>
<evidence type="ECO:0000256" key="4">
    <source>
        <dbReference type="ARBA" id="ARBA00022475"/>
    </source>
</evidence>
<dbReference type="Gene3D" id="2.10.109.10">
    <property type="entry name" value="Umud Fragment, subunit A"/>
    <property type="match status" value="1"/>
</dbReference>
<keyword evidence="6" id="KW-1133">Transmembrane helix</keyword>
<dbReference type="Gene3D" id="2.170.230.10">
    <property type="match status" value="1"/>
</dbReference>
<dbReference type="PANTHER" id="PTHR43390">
    <property type="entry name" value="SIGNAL PEPTIDASE I"/>
    <property type="match status" value="1"/>
</dbReference>
<dbReference type="GO" id="GO:0009003">
    <property type="term" value="F:signal peptidase activity"/>
    <property type="evidence" value="ECO:0007669"/>
    <property type="project" value="UniProtKB-EC"/>
</dbReference>
<organism evidence="11 12">
    <name type="scientific">Mannheimia succiniciproducens (strain KCTC 0769BP / MBEL55E)</name>
    <dbReference type="NCBI Taxonomy" id="221988"/>
    <lineage>
        <taxon>Bacteria</taxon>
        <taxon>Pseudomonadati</taxon>
        <taxon>Pseudomonadota</taxon>
        <taxon>Gammaproteobacteria</taxon>
        <taxon>Pasteurellales</taxon>
        <taxon>Pasteurellaceae</taxon>
        <taxon>Basfia</taxon>
    </lineage>
</organism>
<evidence type="ECO:0000256" key="6">
    <source>
        <dbReference type="ARBA" id="ARBA00022989"/>
    </source>
</evidence>
<comment type="catalytic activity">
    <reaction evidence="9">
        <text>Cleavage of hydrophobic, N-terminal signal or leader sequences from secreted and periplasmic proteins.</text>
        <dbReference type="EC" id="3.4.21.89"/>
    </reaction>
</comment>
<dbReference type="GO" id="GO:0004252">
    <property type="term" value="F:serine-type endopeptidase activity"/>
    <property type="evidence" value="ECO:0007669"/>
    <property type="project" value="InterPro"/>
</dbReference>
<evidence type="ECO:0000256" key="2">
    <source>
        <dbReference type="ARBA" id="ARBA00009370"/>
    </source>
</evidence>
<dbReference type="eggNOG" id="COG0681">
    <property type="taxonomic scope" value="Bacteria"/>
</dbReference>
<evidence type="ECO:0000256" key="5">
    <source>
        <dbReference type="ARBA" id="ARBA00022692"/>
    </source>
</evidence>
<dbReference type="HOGENOM" id="CLU_028723_1_3_6"/>
<keyword evidence="4" id="KW-1003">Cell membrane</keyword>
<dbReference type="PANTHER" id="PTHR43390:SF1">
    <property type="entry name" value="CHLOROPLAST PROCESSING PEPTIDASE"/>
    <property type="match status" value="1"/>
</dbReference>
<evidence type="ECO:0000256" key="3">
    <source>
        <dbReference type="ARBA" id="ARBA00019232"/>
    </source>
</evidence>
<evidence type="ECO:0000256" key="9">
    <source>
        <dbReference type="RuleBase" id="RU362042"/>
    </source>
</evidence>
<evidence type="ECO:0000313" key="11">
    <source>
        <dbReference type="EMBL" id="AAU36976.1"/>
    </source>
</evidence>
<keyword evidence="9" id="KW-0645">Protease</keyword>
<keyword evidence="9" id="KW-0378">Hydrolase</keyword>
<keyword evidence="5" id="KW-0812">Transmembrane</keyword>
<protein>
    <recommendedName>
        <fullName evidence="3 9">Signal peptidase I</fullName>
        <ecNumber evidence="9">3.4.21.89</ecNumber>
    </recommendedName>
</protein>
<dbReference type="KEGG" id="msu:MS0369"/>
<keyword evidence="7" id="KW-0472">Membrane</keyword>
<dbReference type="InterPro" id="IPR036286">
    <property type="entry name" value="LexA/Signal_pep-like_sf"/>
</dbReference>
<sequence length="242" mass="27920">MLMLKRLAKLVVLLSVLRGIIAYLINIVPTASMAPTFMPQDFILVNRVAYNLKIPVLGDTITPLNTAKRGDIVIFRQDGGTDEYIKRIIAVEHDHVRYDQKSGIISVTPNYRQNNCQINHCETLLYKQQNERNYLNPETVLFSQQGEKLALIERQEFTDETNHAILLTKVRYDQSAHYFKQDNLPLGEWIVPAGHYFVMGDFRENSIDSRFFGFIPHDNLTGKAVSVIFNPKQETRFFKTIQ</sequence>
<keyword evidence="12" id="KW-1185">Reference proteome</keyword>
<accession>Q65VN4</accession>
<comment type="subcellular location">
    <subcellularLocation>
        <location evidence="1">Cell membrane</location>
        <topology evidence="1">Multi-pass membrane protein</topology>
    </subcellularLocation>
    <subcellularLocation>
        <location evidence="9">Membrane</location>
        <topology evidence="9">Multi-pass membrane protein</topology>
    </subcellularLocation>
</comment>
<name>Q65VN4_MANSM</name>
<dbReference type="PRINTS" id="PR00727">
    <property type="entry name" value="LEADERPTASE"/>
</dbReference>
<dbReference type="GO" id="GO:0006465">
    <property type="term" value="P:signal peptide processing"/>
    <property type="evidence" value="ECO:0007669"/>
    <property type="project" value="InterPro"/>
</dbReference>
<reference evidence="11 12" key="1">
    <citation type="journal article" date="2004" name="Nat. Biotechnol.">
        <title>The genome sequence of the capnophilic rumen bacterium Mannheimia succiniciproducens.</title>
        <authorList>
            <person name="Hong S.H."/>
            <person name="Kim J.S."/>
            <person name="Lee S.Y."/>
            <person name="In Y.H."/>
            <person name="Choi S.S."/>
            <person name="Rih J.-K."/>
            <person name="Kim C.H."/>
            <person name="Jeong H."/>
            <person name="Hur C.G."/>
            <person name="Kim J.J."/>
        </authorList>
    </citation>
    <scope>NUCLEOTIDE SEQUENCE [LARGE SCALE GENOMIC DNA]</scope>
    <source>
        <strain evidence="12">KCTC 0769BP / MBEL55E</strain>
    </source>
</reference>
<dbReference type="InterPro" id="IPR019533">
    <property type="entry name" value="Peptidase_S26"/>
</dbReference>
<dbReference type="CDD" id="cd06530">
    <property type="entry name" value="S26_SPase_I"/>
    <property type="match status" value="1"/>
</dbReference>
<dbReference type="Proteomes" id="UP000000607">
    <property type="component" value="Chromosome"/>
</dbReference>